<name>A5DMG6_PICGU</name>
<dbReference type="Pfam" id="PF02194">
    <property type="entry name" value="PXA"/>
    <property type="match status" value="1"/>
</dbReference>
<dbReference type="InParanoid" id="A5DMG6"/>
<feature type="compositionally biased region" description="Basic residues" evidence="1">
    <location>
        <begin position="36"/>
        <end position="46"/>
    </location>
</feature>
<dbReference type="HOGENOM" id="CLU_032841_0_0_1"/>
<dbReference type="eggNOG" id="ENOG502RYUQ">
    <property type="taxonomic scope" value="Eukaryota"/>
</dbReference>
<evidence type="ECO:0000259" key="2">
    <source>
        <dbReference type="Pfam" id="PF02194"/>
    </source>
</evidence>
<evidence type="ECO:0000256" key="1">
    <source>
        <dbReference type="SAM" id="MobiDB-lite"/>
    </source>
</evidence>
<evidence type="ECO:0000313" key="4">
    <source>
        <dbReference type="Proteomes" id="UP000001997"/>
    </source>
</evidence>
<feature type="domain" description="PXA" evidence="2">
    <location>
        <begin position="94"/>
        <end position="272"/>
    </location>
</feature>
<dbReference type="OMA" id="IYVPNKY"/>
<dbReference type="STRING" id="294746.A5DMG6"/>
<dbReference type="InterPro" id="IPR003114">
    <property type="entry name" value="Phox_assoc"/>
</dbReference>
<dbReference type="VEuPathDB" id="FungiDB:PGUG_04467"/>
<dbReference type="KEGG" id="pgu:PGUG_04467"/>
<dbReference type="GeneID" id="5125410"/>
<evidence type="ECO:0000313" key="3">
    <source>
        <dbReference type="EMBL" id="EDK40368.2"/>
    </source>
</evidence>
<keyword evidence="4" id="KW-1185">Reference proteome</keyword>
<dbReference type="AlphaFoldDB" id="A5DMG6"/>
<feature type="region of interest" description="Disordered" evidence="1">
    <location>
        <begin position="26"/>
        <end position="52"/>
    </location>
</feature>
<organism evidence="3 4">
    <name type="scientific">Meyerozyma guilliermondii (strain ATCC 6260 / CBS 566 / DSM 6381 / JCM 1539 / NBRC 10279 / NRRL Y-324)</name>
    <name type="common">Yeast</name>
    <name type="synonym">Candida guilliermondii</name>
    <dbReference type="NCBI Taxonomy" id="294746"/>
    <lineage>
        <taxon>Eukaryota</taxon>
        <taxon>Fungi</taxon>
        <taxon>Dikarya</taxon>
        <taxon>Ascomycota</taxon>
        <taxon>Saccharomycotina</taxon>
        <taxon>Pichiomycetes</taxon>
        <taxon>Debaryomycetaceae</taxon>
        <taxon>Meyerozyma</taxon>
    </lineage>
</organism>
<dbReference type="Proteomes" id="UP000001997">
    <property type="component" value="Unassembled WGS sequence"/>
</dbReference>
<proteinExistence type="predicted"/>
<reference evidence="3 4" key="1">
    <citation type="journal article" date="2009" name="Nature">
        <title>Evolution of pathogenicity and sexual reproduction in eight Candida genomes.</title>
        <authorList>
            <person name="Butler G."/>
            <person name="Rasmussen M.D."/>
            <person name="Lin M.F."/>
            <person name="Santos M.A."/>
            <person name="Sakthikumar S."/>
            <person name="Munro C.A."/>
            <person name="Rheinbay E."/>
            <person name="Grabherr M."/>
            <person name="Forche A."/>
            <person name="Reedy J.L."/>
            <person name="Agrafioti I."/>
            <person name="Arnaud M.B."/>
            <person name="Bates S."/>
            <person name="Brown A.J."/>
            <person name="Brunke S."/>
            <person name="Costanzo M.C."/>
            <person name="Fitzpatrick D.A."/>
            <person name="de Groot P.W."/>
            <person name="Harris D."/>
            <person name="Hoyer L.L."/>
            <person name="Hube B."/>
            <person name="Klis F.M."/>
            <person name="Kodira C."/>
            <person name="Lennard N."/>
            <person name="Logue M.E."/>
            <person name="Martin R."/>
            <person name="Neiman A.M."/>
            <person name="Nikolaou E."/>
            <person name="Quail M.A."/>
            <person name="Quinn J."/>
            <person name="Santos M.C."/>
            <person name="Schmitzberger F.F."/>
            <person name="Sherlock G."/>
            <person name="Shah P."/>
            <person name="Silverstein K.A."/>
            <person name="Skrzypek M.S."/>
            <person name="Soll D."/>
            <person name="Staggs R."/>
            <person name="Stansfield I."/>
            <person name="Stumpf M.P."/>
            <person name="Sudbery P.E."/>
            <person name="Srikantha T."/>
            <person name="Zeng Q."/>
            <person name="Berman J."/>
            <person name="Berriman M."/>
            <person name="Heitman J."/>
            <person name="Gow N.A."/>
            <person name="Lorenz M.C."/>
            <person name="Birren B.W."/>
            <person name="Kellis M."/>
            <person name="Cuomo C.A."/>
        </authorList>
    </citation>
    <scope>NUCLEOTIDE SEQUENCE [LARGE SCALE GENOMIC DNA]</scope>
    <source>
        <strain evidence="4">ATCC 6260 / CBS 566 / DSM 6381 / JCM 1539 / NBRC 10279 / NRRL Y-324</strain>
    </source>
</reference>
<accession>A5DMG6</accession>
<protein>
    <recommendedName>
        <fullName evidence="2">PXA domain-containing protein</fullName>
    </recommendedName>
</protein>
<dbReference type="OrthoDB" id="5582218at2759"/>
<dbReference type="RefSeq" id="XP_001483737.2">
    <property type="nucleotide sequence ID" value="XM_001483687.1"/>
</dbReference>
<gene>
    <name evidence="3" type="ORF">PGUG_04467</name>
</gene>
<dbReference type="EMBL" id="CH408159">
    <property type="protein sequence ID" value="EDK40368.2"/>
    <property type="molecule type" value="Genomic_DNA"/>
</dbReference>
<sequence length="470" mass="53676">MQAMSVRCIPQIPFVCFTYPTPMPPAHEKKPTSRMTSRHAALRNKPKKSDPLASSASFQLLCKLFVPTKYFKKTDKLTSKQLSTYLPTIVSRHSDLNFQLHLLLASIVNKFVASWYLGKLKTDNLEFLQLVYKCLSDLCSDLTSRCYSSCGSDRLYGFMDEIMLILDEHVQQMYQLRTDIRRQQSLNVEERLEEDIVSEFLRQKHQIFTDQDEYLQALTSRVLELSLSECDIHPTSSQLTSTFCTVLVSDTILKNLLDKFSQPEFLSQILAKILLREENAAKTKESDSNTSQLSKWYSVYTSKDTKYDIVGSPLWSLANTITGISDRKPLLAAAFQILRKLASIPAISQLADSCCEFLVRSKLQESGVFSEPSICSWVQNLRRIIDDEDQKPSESVTPEFSKYDIASAVTSSEPARKIPIARILAYSNESDEEIYENVVAFIELFKYRETNKLLLIRILDALIGHIYPEL</sequence>